<dbReference type="CDD" id="cd04275">
    <property type="entry name" value="ZnMc_pappalysin_like"/>
    <property type="match status" value="1"/>
</dbReference>
<dbReference type="SUPFAM" id="SSF55486">
    <property type="entry name" value="Metalloproteases ('zincins'), catalytic domain"/>
    <property type="match status" value="1"/>
</dbReference>
<proteinExistence type="inferred from homology"/>
<dbReference type="GO" id="GO:0008237">
    <property type="term" value="F:metallopeptidase activity"/>
    <property type="evidence" value="ECO:0007669"/>
    <property type="project" value="UniProtKB-KW"/>
</dbReference>
<dbReference type="InterPro" id="IPR026444">
    <property type="entry name" value="Secre_tail"/>
</dbReference>
<comment type="caution">
    <text evidence="11">The sequence shown here is derived from an EMBL/GenBank/DDBJ whole genome shotgun (WGS) entry which is preliminary data.</text>
</comment>
<dbReference type="RefSeq" id="WP_213944094.1">
    <property type="nucleotide sequence ID" value="NZ_JAHBGI010000003.1"/>
</dbReference>
<dbReference type="EMBL" id="JAHCMY010000001">
    <property type="protein sequence ID" value="MBS9523236.1"/>
    <property type="molecule type" value="Genomic_DNA"/>
</dbReference>
<feature type="domain" description="Secretion system C-terminal sorting" evidence="10">
    <location>
        <begin position="947"/>
        <end position="1022"/>
    </location>
</feature>
<comment type="similarity">
    <text evidence="1">Belongs to the peptidase M43B family.</text>
</comment>
<keyword evidence="5" id="KW-0378">Hydrolase</keyword>
<reference evidence="11 12" key="1">
    <citation type="submission" date="2021-05" db="EMBL/GenBank/DDBJ databases">
        <authorList>
            <person name="Zhang Z.D."/>
            <person name="Osman G."/>
        </authorList>
    </citation>
    <scope>NUCLEOTIDE SEQUENCE [LARGE SCALE GENOMIC DNA]</scope>
    <source>
        <strain evidence="11 12">KCTC 32217</strain>
    </source>
</reference>
<evidence type="ECO:0000259" key="9">
    <source>
        <dbReference type="Pfam" id="PF05572"/>
    </source>
</evidence>
<dbReference type="NCBIfam" id="TIGR04183">
    <property type="entry name" value="Por_Secre_tail"/>
    <property type="match status" value="1"/>
</dbReference>
<evidence type="ECO:0000313" key="12">
    <source>
        <dbReference type="Proteomes" id="UP001319104"/>
    </source>
</evidence>
<dbReference type="InterPro" id="IPR024079">
    <property type="entry name" value="MetalloPept_cat_dom_sf"/>
</dbReference>
<evidence type="ECO:0000313" key="11">
    <source>
        <dbReference type="EMBL" id="MBS9523236.1"/>
    </source>
</evidence>
<evidence type="ECO:0000256" key="7">
    <source>
        <dbReference type="ARBA" id="ARBA00023049"/>
    </source>
</evidence>
<gene>
    <name evidence="11" type="ORF">KI659_04320</name>
</gene>
<keyword evidence="12" id="KW-1185">Reference proteome</keyword>
<dbReference type="Pfam" id="PF18962">
    <property type="entry name" value="Por_Secre_tail"/>
    <property type="match status" value="1"/>
</dbReference>
<evidence type="ECO:0000256" key="5">
    <source>
        <dbReference type="ARBA" id="ARBA00022801"/>
    </source>
</evidence>
<dbReference type="GO" id="GO:0006508">
    <property type="term" value="P:proteolysis"/>
    <property type="evidence" value="ECO:0007669"/>
    <property type="project" value="UniProtKB-KW"/>
</dbReference>
<dbReference type="Proteomes" id="UP001319104">
    <property type="component" value="Unassembled WGS sequence"/>
</dbReference>
<protein>
    <submittedName>
        <fullName evidence="11">Choice-of-anchor J domain-containing protein</fullName>
    </submittedName>
</protein>
<dbReference type="InterPro" id="IPR013783">
    <property type="entry name" value="Ig-like_fold"/>
</dbReference>
<dbReference type="InterPro" id="IPR008754">
    <property type="entry name" value="Peptidase_M43"/>
</dbReference>
<keyword evidence="3" id="KW-0479">Metal-binding</keyword>
<dbReference type="PANTHER" id="PTHR47466">
    <property type="match status" value="1"/>
</dbReference>
<organism evidence="11 12">
    <name type="scientific">Litoribacter ruber</name>
    <dbReference type="NCBI Taxonomy" id="702568"/>
    <lineage>
        <taxon>Bacteria</taxon>
        <taxon>Pseudomonadati</taxon>
        <taxon>Bacteroidota</taxon>
        <taxon>Cytophagia</taxon>
        <taxon>Cytophagales</taxon>
        <taxon>Cyclobacteriaceae</taxon>
        <taxon>Litoribacter</taxon>
    </lineage>
</organism>
<dbReference type="Gene3D" id="2.60.40.10">
    <property type="entry name" value="Immunoglobulins"/>
    <property type="match status" value="1"/>
</dbReference>
<dbReference type="Pfam" id="PF05572">
    <property type="entry name" value="Peptidase_M43"/>
    <property type="match status" value="1"/>
</dbReference>
<dbReference type="NCBIfam" id="NF038128">
    <property type="entry name" value="choice_anch_J"/>
    <property type="match status" value="2"/>
</dbReference>
<evidence type="ECO:0000256" key="4">
    <source>
        <dbReference type="ARBA" id="ARBA00022729"/>
    </source>
</evidence>
<keyword evidence="7" id="KW-0482">Metalloprotease</keyword>
<dbReference type="Gene3D" id="2.60.120.200">
    <property type="match status" value="2"/>
</dbReference>
<keyword evidence="4" id="KW-0732">Signal</keyword>
<accession>A0AAP2G3Q1</accession>
<name>A0AAP2G3Q1_9BACT</name>
<dbReference type="PANTHER" id="PTHR47466:SF1">
    <property type="entry name" value="METALLOPROTEASE MEP1 (AFU_ORTHOLOGUE AFUA_1G07730)-RELATED"/>
    <property type="match status" value="1"/>
</dbReference>
<evidence type="ECO:0000256" key="1">
    <source>
        <dbReference type="ARBA" id="ARBA00008721"/>
    </source>
</evidence>
<evidence type="ECO:0000256" key="8">
    <source>
        <dbReference type="ARBA" id="ARBA00023157"/>
    </source>
</evidence>
<sequence>MKRILLIFRMRLVLSFLFLFLVFHGHSQQILNTAPLHQHDEKCAATFIEQKQTESMGIYGSQEYFETWMQGELKKLKEAPQLRTAQDDIRTIPVVIHVIHDGTAVGDGANIPRSQIEAQIRSLNEDFRRTNPDAGDTPAEFQGVAADSRIEFVLAQEDPDGLPTTGINRVQGPAESYAPQDASLISSLALWPPEEYLNIWVVRLSAPNIGYASFPISDLPGLNFPPTTRELDGVTVDYRYFGEGGNALGTARGRTLTHEVGHFLGLRHIWGDPPGGTNGCDVDDFVADTPNQQRANTSCTTAEIFTCDSRDMIQNYMDYTPDRCMNLFTQGQVERMWVVLANSPRRVSLVNNRATTPPADLPSFSLVIRRLIQPSNFICETPLNPQIEVQNVGETTITSVRVEVRVNGGATYRQTVSTNLPTGDRATLTFNPVDLNESSDNTFELEIIEINAQDADVNASTNLVSSEPILQDGLPLPYTYSPGDFESTWTVRNDDSGFTWESRVLNISGVSQEVVFIRSFEYERIGAQDFFISPPIDLSNTPSAQMTFDLAYAPYPQEGLEDRLWIAVSTDCGNTFDLFNAPYRKEGVELQTTDPDQNEFVPNSEDQFRKEILNLSAYEGEPNVRIAFVSLNGYGNNIYVKNISITSTEEFEYNLRLNRLLSPGPVIDGSQENQVLEVSNIGNLPISSFILSRQVNNGGVQSFIAQGEAVPAGETAQINLPASNFGNGTNRLNLEISRPNFDQNEGNTSRLTRFIVQSPDTVRAPWRKDFNQGPLAPWVVINPENNLGTWRFFSLSTGNGPERVMELSSMVEGNSYWLASPKFDLSRTGAASVFFDKAHSHQGGNARFRVLVTNDGGTTYNEVLSQVGAEIASIESSGGVNPNSPEDWRREFVDLSAFAGSGNDNVRVAFVVDQATSTTAPVYVDNMELFFTNTPEPVIPEQGTSVMYPNPAVDVFSIGFNFDEFEDVNIQILNLSGMVLHDVDYPNTLNQTYTFSTQMFSKGVFIVKIRSQSITDTKRLLIQ</sequence>
<dbReference type="GO" id="GO:0046872">
    <property type="term" value="F:metal ion binding"/>
    <property type="evidence" value="ECO:0007669"/>
    <property type="project" value="UniProtKB-KW"/>
</dbReference>
<evidence type="ECO:0000256" key="2">
    <source>
        <dbReference type="ARBA" id="ARBA00022670"/>
    </source>
</evidence>
<keyword evidence="6" id="KW-0862">Zinc</keyword>
<dbReference type="Gene3D" id="3.40.390.10">
    <property type="entry name" value="Collagenase (Catalytic Domain)"/>
    <property type="match status" value="1"/>
</dbReference>
<feature type="domain" description="Peptidase M43 pregnancy-associated plasma-A" evidence="9">
    <location>
        <begin position="190"/>
        <end position="340"/>
    </location>
</feature>
<evidence type="ECO:0000259" key="10">
    <source>
        <dbReference type="Pfam" id="PF18962"/>
    </source>
</evidence>
<keyword evidence="2" id="KW-0645">Protease</keyword>
<evidence type="ECO:0000256" key="6">
    <source>
        <dbReference type="ARBA" id="ARBA00022833"/>
    </source>
</evidence>
<evidence type="ECO:0000256" key="3">
    <source>
        <dbReference type="ARBA" id="ARBA00022723"/>
    </source>
</evidence>
<dbReference type="AlphaFoldDB" id="A0AAP2G3Q1"/>
<keyword evidence="8" id="KW-1015">Disulfide bond</keyword>